<evidence type="ECO:0000313" key="2">
    <source>
        <dbReference type="EMBL" id="KDQ29707.1"/>
    </source>
</evidence>
<protein>
    <recommendedName>
        <fullName evidence="4">Type 2A phosphatase activator TIP41</fullName>
    </recommendedName>
</protein>
<dbReference type="GO" id="GO:0005829">
    <property type="term" value="C:cytosol"/>
    <property type="evidence" value="ECO:0007669"/>
    <property type="project" value="TreeGrafter"/>
</dbReference>
<dbReference type="GO" id="GO:0031929">
    <property type="term" value="P:TOR signaling"/>
    <property type="evidence" value="ECO:0007669"/>
    <property type="project" value="TreeGrafter"/>
</dbReference>
<organism evidence="2 3">
    <name type="scientific">Pleurotus ostreatus (strain PC15)</name>
    <name type="common">Oyster mushroom</name>
    <dbReference type="NCBI Taxonomy" id="1137138"/>
    <lineage>
        <taxon>Eukaryota</taxon>
        <taxon>Fungi</taxon>
        <taxon>Dikarya</taxon>
        <taxon>Basidiomycota</taxon>
        <taxon>Agaricomycotina</taxon>
        <taxon>Agaricomycetes</taxon>
        <taxon>Agaricomycetidae</taxon>
        <taxon>Agaricales</taxon>
        <taxon>Pleurotineae</taxon>
        <taxon>Pleurotaceae</taxon>
        <taxon>Pleurotus</taxon>
    </lineage>
</organism>
<dbReference type="FunCoup" id="A0A067NZY9">
    <property type="interactions" value="531"/>
</dbReference>
<gene>
    <name evidence="2" type="ORF">PLEOSDRAFT_1055711</name>
</gene>
<comment type="similarity">
    <text evidence="1">Belongs to the TIP41 family.</text>
</comment>
<dbReference type="PANTHER" id="PTHR21021">
    <property type="entry name" value="GAF/PUTATIVE CYTOSKELETAL PROTEIN"/>
    <property type="match status" value="1"/>
</dbReference>
<dbReference type="InterPro" id="IPR051330">
    <property type="entry name" value="Phosphatase_reg/MetRdx"/>
</dbReference>
<evidence type="ECO:0008006" key="4">
    <source>
        <dbReference type="Google" id="ProtNLM"/>
    </source>
</evidence>
<proteinExistence type="inferred from homology"/>
<reference evidence="3" key="1">
    <citation type="journal article" date="2014" name="Proc. Natl. Acad. Sci. U.S.A.">
        <title>Extensive sampling of basidiomycete genomes demonstrates inadequacy of the white-rot/brown-rot paradigm for wood decay fungi.</title>
        <authorList>
            <person name="Riley R."/>
            <person name="Salamov A.A."/>
            <person name="Brown D.W."/>
            <person name="Nagy L.G."/>
            <person name="Floudas D."/>
            <person name="Held B.W."/>
            <person name="Levasseur A."/>
            <person name="Lombard V."/>
            <person name="Morin E."/>
            <person name="Otillar R."/>
            <person name="Lindquist E.A."/>
            <person name="Sun H."/>
            <person name="LaButti K.M."/>
            <person name="Schmutz J."/>
            <person name="Jabbour D."/>
            <person name="Luo H."/>
            <person name="Baker S.E."/>
            <person name="Pisabarro A.G."/>
            <person name="Walton J.D."/>
            <person name="Blanchette R.A."/>
            <person name="Henrissat B."/>
            <person name="Martin F."/>
            <person name="Cullen D."/>
            <person name="Hibbett D.S."/>
            <person name="Grigoriev I.V."/>
        </authorList>
    </citation>
    <scope>NUCLEOTIDE SEQUENCE [LARGE SCALE GENOMIC DNA]</scope>
    <source>
        <strain evidence="3">PC15</strain>
    </source>
</reference>
<dbReference type="STRING" id="1137138.A0A067NZY9"/>
<evidence type="ECO:0000313" key="3">
    <source>
        <dbReference type="Proteomes" id="UP000027073"/>
    </source>
</evidence>
<dbReference type="OrthoDB" id="10253878at2759"/>
<dbReference type="HOGENOM" id="CLU_039187_1_0_1"/>
<dbReference type="Proteomes" id="UP000027073">
    <property type="component" value="Unassembled WGS sequence"/>
</dbReference>
<dbReference type="PANTHER" id="PTHR21021:SF16">
    <property type="entry name" value="TIP41-LIKE PROTEIN"/>
    <property type="match status" value="1"/>
</dbReference>
<dbReference type="EMBL" id="KL198007">
    <property type="protein sequence ID" value="KDQ29707.1"/>
    <property type="molecule type" value="Genomic_DNA"/>
</dbReference>
<dbReference type="VEuPathDB" id="FungiDB:PLEOSDRAFT_1055711"/>
<name>A0A067NZY9_PLEO1</name>
<dbReference type="Pfam" id="PF04176">
    <property type="entry name" value="TIP41"/>
    <property type="match status" value="1"/>
</dbReference>
<dbReference type="AlphaFoldDB" id="A0A067NZY9"/>
<dbReference type="InterPro" id="IPR007303">
    <property type="entry name" value="TIP41-like"/>
</dbReference>
<sequence length="314" mass="35104">MTEAVAVPEHKLAESPNTRSIEIYDWSIQVSTNPISNSAELDALQGSLGIPLPEMTFGSNYLELEHRPSRWIYRFDTENALKGVRKGELQDGDGGVKVGYADAWLKSRTDPSSASQMPTTVATKPYDWTYTTTYSGHPSHSGSDGWKIDESLQIPMAELTRPDPILFFAEVPLFEDELHDNGTASYTIKIRVMPTCIFLLARFTLHVDNVLFRMHDTRMYHSFASKPPQFIREVSGWEAPYDIVKRKLPRRDDLTPLTDPQFIGKVLTEMNPRISQHEGAKTGWRGLGTTRAVIILDAVAETTEAMAGLSVAST</sequence>
<accession>A0A067NZY9</accession>
<dbReference type="InParanoid" id="A0A067NZY9"/>
<evidence type="ECO:0000256" key="1">
    <source>
        <dbReference type="ARBA" id="ARBA00006658"/>
    </source>
</evidence>